<feature type="domain" description="NodB homology" evidence="2">
    <location>
        <begin position="111"/>
        <end position="134"/>
    </location>
</feature>
<gene>
    <name evidence="3" type="ORF">FC695_26325</name>
</gene>
<feature type="signal peptide" evidence="1">
    <location>
        <begin position="1"/>
        <end position="25"/>
    </location>
</feature>
<dbReference type="EMBL" id="SZOH01002202">
    <property type="protein sequence ID" value="TKI96286.1"/>
    <property type="molecule type" value="Genomic_DNA"/>
</dbReference>
<accession>A0A9X9A669</accession>
<dbReference type="InterPro" id="IPR011330">
    <property type="entry name" value="Glyco_hydro/deAcase_b/a-brl"/>
</dbReference>
<evidence type="ECO:0000259" key="2">
    <source>
        <dbReference type="PROSITE" id="PS51677"/>
    </source>
</evidence>
<feature type="non-terminal residue" evidence="3">
    <location>
        <position position="134"/>
    </location>
</feature>
<evidence type="ECO:0000313" key="4">
    <source>
        <dbReference type="Proteomes" id="UP000308444"/>
    </source>
</evidence>
<sequence length="134" mass="15551">MKVRILAYICIFSLYVSLGSYSVFAQDNLYEEIQKHAKQYEIAPQNAMIDKIWKATPGYNGRQVDMEASYNNMKKLKEFDQKHLEFKEVSPSVHLEDLSPAPIYRGHPNKKMVGLTINVAWGNEYLPRILEILK</sequence>
<dbReference type="Proteomes" id="UP000308444">
    <property type="component" value="Unassembled WGS sequence"/>
</dbReference>
<organism evidence="3 4">
    <name type="scientific">Bacillus cereus</name>
    <dbReference type="NCBI Taxonomy" id="1396"/>
    <lineage>
        <taxon>Bacteria</taxon>
        <taxon>Bacillati</taxon>
        <taxon>Bacillota</taxon>
        <taxon>Bacilli</taxon>
        <taxon>Bacillales</taxon>
        <taxon>Bacillaceae</taxon>
        <taxon>Bacillus</taxon>
        <taxon>Bacillus cereus group</taxon>
    </lineage>
</organism>
<dbReference type="InterPro" id="IPR002509">
    <property type="entry name" value="NODB_dom"/>
</dbReference>
<reference evidence="3 4" key="1">
    <citation type="journal article" date="2019" name="Environ. Microbiol.">
        <title>An active ?-lactamase is a part of an orchestrated cell wall stress resistance network of Bacillus subtilis and related rhizosphere species.</title>
        <authorList>
            <person name="Bucher T."/>
            <person name="Keren-Paz A."/>
            <person name="Hausser J."/>
            <person name="Olender T."/>
            <person name="Cytryn E."/>
            <person name="Kolodkin-Gal I."/>
        </authorList>
    </citation>
    <scope>NUCLEOTIDE SEQUENCE [LARGE SCALE GENOMIC DNA]</scope>
    <source>
        <strain evidence="3 4">I32</strain>
    </source>
</reference>
<dbReference type="PROSITE" id="PS51677">
    <property type="entry name" value="NODB"/>
    <property type="match status" value="1"/>
</dbReference>
<name>A0A9X9A669_BACCE</name>
<comment type="caution">
    <text evidence="3">The sequence shown here is derived from an EMBL/GenBank/DDBJ whole genome shotgun (WGS) entry which is preliminary data.</text>
</comment>
<protein>
    <recommendedName>
        <fullName evidence="2">NodB homology domain-containing protein</fullName>
    </recommendedName>
</protein>
<evidence type="ECO:0000256" key="1">
    <source>
        <dbReference type="SAM" id="SignalP"/>
    </source>
</evidence>
<evidence type="ECO:0000313" key="3">
    <source>
        <dbReference type="EMBL" id="TKI96286.1"/>
    </source>
</evidence>
<dbReference type="SUPFAM" id="SSF88713">
    <property type="entry name" value="Glycoside hydrolase/deacetylase"/>
    <property type="match status" value="1"/>
</dbReference>
<keyword evidence="1" id="KW-0732">Signal</keyword>
<proteinExistence type="predicted"/>
<dbReference type="GO" id="GO:0005975">
    <property type="term" value="P:carbohydrate metabolic process"/>
    <property type="evidence" value="ECO:0007669"/>
    <property type="project" value="InterPro"/>
</dbReference>
<dbReference type="GO" id="GO:0016810">
    <property type="term" value="F:hydrolase activity, acting on carbon-nitrogen (but not peptide) bonds"/>
    <property type="evidence" value="ECO:0007669"/>
    <property type="project" value="InterPro"/>
</dbReference>
<dbReference type="AlphaFoldDB" id="A0A9X9A669"/>
<feature type="chain" id="PRO_5040867284" description="NodB homology domain-containing protein" evidence="1">
    <location>
        <begin position="26"/>
        <end position="134"/>
    </location>
</feature>